<evidence type="ECO:0000313" key="1">
    <source>
        <dbReference type="EMBL" id="GGU63422.1"/>
    </source>
</evidence>
<name>A0A918M6X7_9ACTN</name>
<dbReference type="EMBL" id="BMTP01000021">
    <property type="protein sequence ID" value="GGU63422.1"/>
    <property type="molecule type" value="Genomic_DNA"/>
</dbReference>
<reference evidence="1" key="2">
    <citation type="submission" date="2020-09" db="EMBL/GenBank/DDBJ databases">
        <authorList>
            <person name="Sun Q."/>
            <person name="Ohkuma M."/>
        </authorList>
    </citation>
    <scope>NUCLEOTIDE SEQUENCE</scope>
    <source>
        <strain evidence="1">JCM 4391</strain>
    </source>
</reference>
<comment type="caution">
    <text evidence="1">The sequence shown here is derived from an EMBL/GenBank/DDBJ whole genome shotgun (WGS) entry which is preliminary data.</text>
</comment>
<dbReference type="Proteomes" id="UP000636661">
    <property type="component" value="Unassembled WGS sequence"/>
</dbReference>
<gene>
    <name evidence="1" type="ORF">GCM10010274_60240</name>
</gene>
<protein>
    <submittedName>
        <fullName evidence="1">Uncharacterized protein</fullName>
    </submittedName>
</protein>
<keyword evidence="2" id="KW-1185">Reference proteome</keyword>
<organism evidence="1 2">
    <name type="scientific">Streptomyces lavendofoliae</name>
    <dbReference type="NCBI Taxonomy" id="67314"/>
    <lineage>
        <taxon>Bacteria</taxon>
        <taxon>Bacillati</taxon>
        <taxon>Actinomycetota</taxon>
        <taxon>Actinomycetes</taxon>
        <taxon>Kitasatosporales</taxon>
        <taxon>Streptomycetaceae</taxon>
        <taxon>Streptomyces</taxon>
    </lineage>
</organism>
<sequence length="52" mass="5613">MAVTAGLEEASGPMVYLLMSYGEAEEVSKHTAALAREHGLFCFDPQKGCLRP</sequence>
<accession>A0A918M6X7</accession>
<reference evidence="1" key="1">
    <citation type="journal article" date="2014" name="Int. J. Syst. Evol. Microbiol.">
        <title>Complete genome sequence of Corynebacterium casei LMG S-19264T (=DSM 44701T), isolated from a smear-ripened cheese.</title>
        <authorList>
            <consortium name="US DOE Joint Genome Institute (JGI-PGF)"/>
            <person name="Walter F."/>
            <person name="Albersmeier A."/>
            <person name="Kalinowski J."/>
            <person name="Ruckert C."/>
        </authorList>
    </citation>
    <scope>NUCLEOTIDE SEQUENCE</scope>
    <source>
        <strain evidence="1">JCM 4391</strain>
    </source>
</reference>
<proteinExistence type="predicted"/>
<evidence type="ECO:0000313" key="2">
    <source>
        <dbReference type="Proteomes" id="UP000636661"/>
    </source>
</evidence>
<dbReference type="AlphaFoldDB" id="A0A918M6X7"/>